<dbReference type="InterPro" id="IPR029066">
    <property type="entry name" value="PLP-binding_barrel"/>
</dbReference>
<evidence type="ECO:0000313" key="7">
    <source>
        <dbReference type="Proteomes" id="UP000694888"/>
    </source>
</evidence>
<dbReference type="Proteomes" id="UP000694888">
    <property type="component" value="Unplaced"/>
</dbReference>
<evidence type="ECO:0000256" key="2">
    <source>
        <dbReference type="ARBA" id="ARBA00008872"/>
    </source>
</evidence>
<accession>A0ABM1VQZ2</accession>
<dbReference type="Gene3D" id="3.20.20.10">
    <property type="entry name" value="Alanine racemase"/>
    <property type="match status" value="1"/>
</dbReference>
<keyword evidence="4" id="KW-0456">Lyase</keyword>
<keyword evidence="7" id="KW-1185">Reference proteome</keyword>
<dbReference type="Pfam" id="PF02784">
    <property type="entry name" value="Orn_Arg_deC_N"/>
    <property type="match status" value="1"/>
</dbReference>
<proteinExistence type="inferred from homology"/>
<dbReference type="InterPro" id="IPR009006">
    <property type="entry name" value="Ala_racemase/Decarboxylase_C"/>
</dbReference>
<dbReference type="InterPro" id="IPR022643">
    <property type="entry name" value="De-COase2_C"/>
</dbReference>
<evidence type="ECO:0000256" key="4">
    <source>
        <dbReference type="ARBA" id="ARBA00023239"/>
    </source>
</evidence>
<gene>
    <name evidence="8" type="primary">LOC106011369</name>
</gene>
<feature type="non-terminal residue" evidence="8">
    <location>
        <position position="259"/>
    </location>
</feature>
<feature type="domain" description="Orn/DAP/Arg decarboxylase 2 C-terminal" evidence="5">
    <location>
        <begin position="177"/>
        <end position="215"/>
    </location>
</feature>
<dbReference type="SUPFAM" id="SSF51419">
    <property type="entry name" value="PLP-binding barrel"/>
    <property type="match status" value="1"/>
</dbReference>
<sequence length="259" mass="28940">MPSVQSVSDSGALLEVHAGKLPWMSELVQEKVEMMDNMVCASVFVPLYRLIDRLIDRWSLCGSFSSFHEGSLPSDERCFSQAIREAHAVFSAGHQLGFDMDLLDIGGGFPGVDSDALSSAQVAQEVSSALEQYFPPSSGVRIVAEPGRYFVTSAFTLVVNVIAKRVVNVKIAPMSPRLRRSVVWGPTCDGLDFVIRDCRMPELGIGQWLYFRNQGAYTVSLSCDFNGIPRPRRYYVCCDTYWNKVYPMPSLPRRRFQSS</sequence>
<dbReference type="Gene3D" id="2.40.37.10">
    <property type="entry name" value="Lyase, Ornithine Decarboxylase, Chain A, domain 1"/>
    <property type="match status" value="2"/>
</dbReference>
<evidence type="ECO:0000259" key="6">
    <source>
        <dbReference type="Pfam" id="PF02784"/>
    </source>
</evidence>
<dbReference type="RefSeq" id="XP_035824834.1">
    <property type="nucleotide sequence ID" value="XM_035968941.1"/>
</dbReference>
<organism evidence="7 8">
    <name type="scientific">Aplysia californica</name>
    <name type="common">California sea hare</name>
    <dbReference type="NCBI Taxonomy" id="6500"/>
    <lineage>
        <taxon>Eukaryota</taxon>
        <taxon>Metazoa</taxon>
        <taxon>Spiralia</taxon>
        <taxon>Lophotrochozoa</taxon>
        <taxon>Mollusca</taxon>
        <taxon>Gastropoda</taxon>
        <taxon>Heterobranchia</taxon>
        <taxon>Euthyneura</taxon>
        <taxon>Tectipleura</taxon>
        <taxon>Aplysiida</taxon>
        <taxon>Aplysioidea</taxon>
        <taxon>Aplysiidae</taxon>
        <taxon>Aplysia</taxon>
    </lineage>
</organism>
<dbReference type="SUPFAM" id="SSF50621">
    <property type="entry name" value="Alanine racemase C-terminal domain-like"/>
    <property type="match status" value="1"/>
</dbReference>
<feature type="domain" description="Orn/DAP/Arg decarboxylase 2 N-terminal" evidence="6">
    <location>
        <begin position="66"/>
        <end position="151"/>
    </location>
</feature>
<comment type="similarity">
    <text evidence="2">Belongs to the Orn/Lys/Arg decarboxylase class-II family.</text>
</comment>
<dbReference type="GeneID" id="106011369"/>
<keyword evidence="3" id="KW-0663">Pyridoxal phosphate</keyword>
<dbReference type="PANTHER" id="PTHR11482">
    <property type="entry name" value="ARGININE/DIAMINOPIMELATE/ORNITHINE DECARBOXYLASE"/>
    <property type="match status" value="1"/>
</dbReference>
<dbReference type="Pfam" id="PF00278">
    <property type="entry name" value="Orn_DAP_Arg_deC"/>
    <property type="match status" value="1"/>
</dbReference>
<dbReference type="PRINTS" id="PR01182">
    <property type="entry name" value="ORNDCRBXLASE"/>
</dbReference>
<evidence type="ECO:0000259" key="5">
    <source>
        <dbReference type="Pfam" id="PF00278"/>
    </source>
</evidence>
<reference evidence="8" key="1">
    <citation type="submission" date="2025-08" db="UniProtKB">
        <authorList>
            <consortium name="RefSeq"/>
        </authorList>
    </citation>
    <scope>IDENTIFICATION</scope>
</reference>
<name>A0ABM1VQZ2_APLCA</name>
<dbReference type="InterPro" id="IPR002433">
    <property type="entry name" value="Orn_de-COase"/>
</dbReference>
<dbReference type="PANTHER" id="PTHR11482:SF6">
    <property type="entry name" value="ORNITHINE DECARBOXYLASE 1-RELATED"/>
    <property type="match status" value="1"/>
</dbReference>
<evidence type="ECO:0000256" key="1">
    <source>
        <dbReference type="ARBA" id="ARBA00001933"/>
    </source>
</evidence>
<comment type="cofactor">
    <cofactor evidence="1">
        <name>pyridoxal 5'-phosphate</name>
        <dbReference type="ChEBI" id="CHEBI:597326"/>
    </cofactor>
</comment>
<evidence type="ECO:0000313" key="8">
    <source>
        <dbReference type="RefSeq" id="XP_035824834.1"/>
    </source>
</evidence>
<protein>
    <submittedName>
        <fullName evidence="8">LOW QUALITY PROTEIN: ornithine decarboxylase</fullName>
    </submittedName>
</protein>
<dbReference type="InterPro" id="IPR022644">
    <property type="entry name" value="De-COase2_N"/>
</dbReference>
<evidence type="ECO:0000256" key="3">
    <source>
        <dbReference type="ARBA" id="ARBA00022898"/>
    </source>
</evidence>